<organism evidence="2 3">
    <name type="scientific">Mycobacteroides chelonae</name>
    <name type="common">Mycobacterium chelonae</name>
    <dbReference type="NCBI Taxonomy" id="1774"/>
    <lineage>
        <taxon>Bacteria</taxon>
        <taxon>Bacillati</taxon>
        <taxon>Actinomycetota</taxon>
        <taxon>Actinomycetes</taxon>
        <taxon>Mycobacteriales</taxon>
        <taxon>Mycobacteriaceae</taxon>
        <taxon>Mycobacteroides</taxon>
    </lineage>
</organism>
<evidence type="ECO:0000313" key="2">
    <source>
        <dbReference type="EMBL" id="OHU46124.1"/>
    </source>
</evidence>
<dbReference type="Proteomes" id="UP000180043">
    <property type="component" value="Unassembled WGS sequence"/>
</dbReference>
<evidence type="ECO:0000313" key="3">
    <source>
        <dbReference type="Proteomes" id="UP000180043"/>
    </source>
</evidence>
<reference evidence="2 3" key="1">
    <citation type="submission" date="2016-10" db="EMBL/GenBank/DDBJ databases">
        <title>Evaluation of Human, Veterinary and Environmental Mycobacterium chelonae Isolates by Core Genome Phylogenomic Analysis, Targeted Gene Comparison, and Anti-microbial Susceptibility Patterns: A Tale of Mistaken Identities.</title>
        <authorList>
            <person name="Fogelson S.B."/>
            <person name="Camus A.C."/>
            <person name="Lorenz W."/>
            <person name="Vasireddy R."/>
            <person name="Vasireddy S."/>
            <person name="Smith T."/>
            <person name="Brown-Elliott B.A."/>
            <person name="Wallace R.J.Jr."/>
            <person name="Hasan N.A."/>
            <person name="Reischl U."/>
            <person name="Sanchez S."/>
        </authorList>
    </citation>
    <scope>NUCLEOTIDE SEQUENCE [LARGE SCALE GENOMIC DNA]</scope>
    <source>
        <strain evidence="2 3">15515</strain>
    </source>
</reference>
<feature type="region of interest" description="Disordered" evidence="1">
    <location>
        <begin position="186"/>
        <end position="242"/>
    </location>
</feature>
<dbReference type="RefSeq" id="WP_070948146.1">
    <property type="nucleotide sequence ID" value="NZ_MLIQ01000049.1"/>
</dbReference>
<gene>
    <name evidence="2" type="ORF">BKG82_28515</name>
</gene>
<evidence type="ECO:0000256" key="1">
    <source>
        <dbReference type="SAM" id="MobiDB-lite"/>
    </source>
</evidence>
<protein>
    <submittedName>
        <fullName evidence="2">Uncharacterized protein</fullName>
    </submittedName>
</protein>
<dbReference type="AlphaFoldDB" id="A0A1S1LFP1"/>
<accession>A0A1S1LFP1</accession>
<comment type="caution">
    <text evidence="2">The sequence shown here is derived from an EMBL/GenBank/DDBJ whole genome shotgun (WGS) entry which is preliminary data.</text>
</comment>
<sequence>MIALQITAITPRGIALSRPWGIAFDGLLASVVWHRRKRAALAAGGNLTYQVDGPQEALPLPLARCGDPSDDDWHWLATFADLHPRIPFVTEPDIRWRTSRTDRNRLQQLAPNIGRQVVSDTTGRYQRRVISVMAYATTHLTWRAVGDPDQIRELLEDPSLMSIGKHTGVGEGVVTRWEVTETPDVTDWSAGHEHEPGVLGRTTPPRCLHERPHVTAGPLGVGAVRPPYMHSQNRASAFQPVR</sequence>
<proteinExistence type="predicted"/>
<name>A0A1S1LFP1_MYCCH</name>
<dbReference type="EMBL" id="MLIQ01000049">
    <property type="protein sequence ID" value="OHU46124.1"/>
    <property type="molecule type" value="Genomic_DNA"/>
</dbReference>